<dbReference type="OrthoDB" id="9809781at2"/>
<dbReference type="Pfam" id="PF01551">
    <property type="entry name" value="Peptidase_M23"/>
    <property type="match status" value="1"/>
</dbReference>
<evidence type="ECO:0000313" key="5">
    <source>
        <dbReference type="Proteomes" id="UP000192276"/>
    </source>
</evidence>
<keyword evidence="2" id="KW-0732">Signal</keyword>
<comment type="caution">
    <text evidence="4">The sequence shown here is derived from an EMBL/GenBank/DDBJ whole genome shotgun (WGS) entry which is preliminary data.</text>
</comment>
<sequence>MRKNHVLIVMLVLFMASCSKNNDQQPKNDPVKEQHNSEQVPDDPKEETSGAAKIDVYPVRGLHNTGYDRSLDGGSRASWNCNRGSSNSDFVAGDHLGIDIWAAEGTPVAATVGGTLTLTGWSDYSGNKVTIKTSTGWYHFFCHLKSIASGMVNGKVVKAGDIIGYVGKTGTASNGVVHLHYSLYPDGVYNNAINPWSLLYAKELNVCSTTPTPTIKVLDDFANGVGHFNTSPTYSGSTTGIAASSTATHYVSGSSTHLLLTLNDNTSVTTPWKVRMLSAEGTPAGNTSFSKNGIVKLWLKTANAASGSTVQIYVDDSDGTEGSATLNVINDGAWHGYIFDLTTWNGVNVSGGNGVLNASTLTLDAIVLNSPNRSGTWTAYIDDVEWQSK</sequence>
<evidence type="ECO:0000256" key="2">
    <source>
        <dbReference type="SAM" id="SignalP"/>
    </source>
</evidence>
<feature type="compositionally biased region" description="Basic and acidic residues" evidence="1">
    <location>
        <begin position="29"/>
        <end position="48"/>
    </location>
</feature>
<evidence type="ECO:0000313" key="4">
    <source>
        <dbReference type="EMBL" id="OQP58366.1"/>
    </source>
</evidence>
<organism evidence="4 5">
    <name type="scientific">Niastella populi</name>
    <dbReference type="NCBI Taxonomy" id="550983"/>
    <lineage>
        <taxon>Bacteria</taxon>
        <taxon>Pseudomonadati</taxon>
        <taxon>Bacteroidota</taxon>
        <taxon>Chitinophagia</taxon>
        <taxon>Chitinophagales</taxon>
        <taxon>Chitinophagaceae</taxon>
        <taxon>Niastella</taxon>
    </lineage>
</organism>
<dbReference type="AlphaFoldDB" id="A0A1V9FJH1"/>
<keyword evidence="5" id="KW-1185">Reference proteome</keyword>
<feature type="chain" id="PRO_5012732031" description="M23ase beta-sheet core domain-containing protein" evidence="2">
    <location>
        <begin position="22"/>
        <end position="389"/>
    </location>
</feature>
<dbReference type="PROSITE" id="PS51257">
    <property type="entry name" value="PROKAR_LIPOPROTEIN"/>
    <property type="match status" value="1"/>
</dbReference>
<name>A0A1V9FJH1_9BACT</name>
<dbReference type="EMBL" id="LWBP01000188">
    <property type="protein sequence ID" value="OQP58366.1"/>
    <property type="molecule type" value="Genomic_DNA"/>
</dbReference>
<dbReference type="Gene3D" id="2.70.70.10">
    <property type="entry name" value="Glucose Permease (Domain IIA)"/>
    <property type="match status" value="1"/>
</dbReference>
<evidence type="ECO:0000256" key="1">
    <source>
        <dbReference type="SAM" id="MobiDB-lite"/>
    </source>
</evidence>
<proteinExistence type="predicted"/>
<dbReference type="PANTHER" id="PTHR21666:SF268">
    <property type="entry name" value="PEPTIDASE M23 DOMAIN-CONTAINING PROTEIN"/>
    <property type="match status" value="1"/>
</dbReference>
<reference evidence="5" key="1">
    <citation type="submission" date="2016-04" db="EMBL/GenBank/DDBJ databases">
        <authorList>
            <person name="Chen L."/>
            <person name="Zhuang W."/>
            <person name="Wang G."/>
        </authorList>
    </citation>
    <scope>NUCLEOTIDE SEQUENCE [LARGE SCALE GENOMIC DNA]</scope>
    <source>
        <strain evidence="5">208</strain>
    </source>
</reference>
<feature type="region of interest" description="Disordered" evidence="1">
    <location>
        <begin position="21"/>
        <end position="53"/>
    </location>
</feature>
<dbReference type="Proteomes" id="UP000192276">
    <property type="component" value="Unassembled WGS sequence"/>
</dbReference>
<evidence type="ECO:0000259" key="3">
    <source>
        <dbReference type="Pfam" id="PF01551"/>
    </source>
</evidence>
<protein>
    <recommendedName>
        <fullName evidence="3">M23ase beta-sheet core domain-containing protein</fullName>
    </recommendedName>
</protein>
<dbReference type="InterPro" id="IPR050570">
    <property type="entry name" value="Cell_wall_metabolism_enzyme"/>
</dbReference>
<accession>A0A1V9FJH1</accession>
<dbReference type="GO" id="GO:0004222">
    <property type="term" value="F:metalloendopeptidase activity"/>
    <property type="evidence" value="ECO:0007669"/>
    <property type="project" value="TreeGrafter"/>
</dbReference>
<feature type="signal peptide" evidence="2">
    <location>
        <begin position="1"/>
        <end position="21"/>
    </location>
</feature>
<dbReference type="Gene3D" id="2.60.120.430">
    <property type="entry name" value="Galactose-binding lectin"/>
    <property type="match status" value="1"/>
</dbReference>
<dbReference type="PANTHER" id="PTHR21666">
    <property type="entry name" value="PEPTIDASE-RELATED"/>
    <property type="match status" value="1"/>
</dbReference>
<dbReference type="RefSeq" id="WP_081165476.1">
    <property type="nucleotide sequence ID" value="NZ_LWBP01000188.1"/>
</dbReference>
<dbReference type="SUPFAM" id="SSF51261">
    <property type="entry name" value="Duplicated hybrid motif"/>
    <property type="match status" value="1"/>
</dbReference>
<dbReference type="CDD" id="cd12797">
    <property type="entry name" value="M23_peptidase"/>
    <property type="match status" value="1"/>
</dbReference>
<gene>
    <name evidence="4" type="ORF">A4R26_02570</name>
</gene>
<feature type="domain" description="M23ase beta-sheet core" evidence="3">
    <location>
        <begin position="94"/>
        <end position="189"/>
    </location>
</feature>
<dbReference type="InterPro" id="IPR011055">
    <property type="entry name" value="Dup_hybrid_motif"/>
</dbReference>
<dbReference type="InterPro" id="IPR016047">
    <property type="entry name" value="M23ase_b-sheet_dom"/>
</dbReference>
<dbReference type="STRING" id="550983.A4R26_02570"/>